<organism evidence="1 2">
    <name type="scientific">Planotetraspora kaengkrachanensis</name>
    <dbReference type="NCBI Taxonomy" id="575193"/>
    <lineage>
        <taxon>Bacteria</taxon>
        <taxon>Bacillati</taxon>
        <taxon>Actinomycetota</taxon>
        <taxon>Actinomycetes</taxon>
        <taxon>Streptosporangiales</taxon>
        <taxon>Streptosporangiaceae</taxon>
        <taxon>Planotetraspora</taxon>
    </lineage>
</organism>
<comment type="caution">
    <text evidence="1">The sequence shown here is derived from an EMBL/GenBank/DDBJ whole genome shotgun (WGS) entry which is preliminary data.</text>
</comment>
<proteinExistence type="predicted"/>
<dbReference type="InterPro" id="IPR014543">
    <property type="entry name" value="UCP028291"/>
</dbReference>
<sequence>MPSSTAHVATETAARYAKQLASHLGRKVPVEDLPGDGYRLTFPAGEGVLSTEADRLIMRATATDAASLAIVQDVLGRHLERFGQRNELVVNWQEDVS</sequence>
<evidence type="ECO:0000313" key="1">
    <source>
        <dbReference type="EMBL" id="GIG80469.1"/>
    </source>
</evidence>
<keyword evidence="2" id="KW-1185">Reference proteome</keyword>
<protein>
    <recommendedName>
        <fullName evidence="3">DUF2218 domain-containing protein</fullName>
    </recommendedName>
</protein>
<dbReference type="RefSeq" id="WP_203883875.1">
    <property type="nucleotide sequence ID" value="NZ_BAABHH010000012.1"/>
</dbReference>
<reference evidence="1 2" key="1">
    <citation type="submission" date="2021-01" db="EMBL/GenBank/DDBJ databases">
        <title>Whole genome shotgun sequence of Planotetraspora kaengkrachanensis NBRC 104272.</title>
        <authorList>
            <person name="Komaki H."/>
            <person name="Tamura T."/>
        </authorList>
    </citation>
    <scope>NUCLEOTIDE SEQUENCE [LARGE SCALE GENOMIC DNA]</scope>
    <source>
        <strain evidence="1 2">NBRC 104272</strain>
    </source>
</reference>
<evidence type="ECO:0000313" key="2">
    <source>
        <dbReference type="Proteomes" id="UP000630097"/>
    </source>
</evidence>
<dbReference type="AlphaFoldDB" id="A0A8J3M6M5"/>
<dbReference type="Proteomes" id="UP000630097">
    <property type="component" value="Unassembled WGS sequence"/>
</dbReference>
<dbReference type="Gene3D" id="3.30.310.50">
    <property type="entry name" value="Alpha-D-phosphohexomutase, C-terminal domain"/>
    <property type="match status" value="1"/>
</dbReference>
<evidence type="ECO:0008006" key="3">
    <source>
        <dbReference type="Google" id="ProtNLM"/>
    </source>
</evidence>
<dbReference type="Pfam" id="PF09981">
    <property type="entry name" value="DUF2218"/>
    <property type="match status" value="1"/>
</dbReference>
<accession>A0A8J3M6M5</accession>
<name>A0A8J3M6M5_9ACTN</name>
<gene>
    <name evidence="1" type="ORF">Pka01_35960</name>
</gene>
<dbReference type="EMBL" id="BONV01000014">
    <property type="protein sequence ID" value="GIG80469.1"/>
    <property type="molecule type" value="Genomic_DNA"/>
</dbReference>